<evidence type="ECO:0000313" key="1">
    <source>
        <dbReference type="EMBL" id="KAI0066543.1"/>
    </source>
</evidence>
<keyword evidence="2" id="KW-1185">Reference proteome</keyword>
<name>A0ACB8TDP1_9AGAM</name>
<proteinExistence type="predicted"/>
<gene>
    <name evidence="1" type="ORF">BV25DRAFT_1820532</name>
</gene>
<evidence type="ECO:0000313" key="2">
    <source>
        <dbReference type="Proteomes" id="UP000814140"/>
    </source>
</evidence>
<comment type="caution">
    <text evidence="1">The sequence shown here is derived from an EMBL/GenBank/DDBJ whole genome shotgun (WGS) entry which is preliminary data.</text>
</comment>
<reference evidence="1" key="2">
    <citation type="journal article" date="2022" name="New Phytol.">
        <title>Evolutionary transition to the ectomycorrhizal habit in the genomes of a hyperdiverse lineage of mushroom-forming fungi.</title>
        <authorList>
            <person name="Looney B."/>
            <person name="Miyauchi S."/>
            <person name="Morin E."/>
            <person name="Drula E."/>
            <person name="Courty P.E."/>
            <person name="Kohler A."/>
            <person name="Kuo A."/>
            <person name="LaButti K."/>
            <person name="Pangilinan J."/>
            <person name="Lipzen A."/>
            <person name="Riley R."/>
            <person name="Andreopoulos W."/>
            <person name="He G."/>
            <person name="Johnson J."/>
            <person name="Nolan M."/>
            <person name="Tritt A."/>
            <person name="Barry K.W."/>
            <person name="Grigoriev I.V."/>
            <person name="Nagy L.G."/>
            <person name="Hibbett D."/>
            <person name="Henrissat B."/>
            <person name="Matheny P.B."/>
            <person name="Labbe J."/>
            <person name="Martin F.M."/>
        </authorList>
    </citation>
    <scope>NUCLEOTIDE SEQUENCE</scope>
    <source>
        <strain evidence="1">HHB10654</strain>
    </source>
</reference>
<accession>A0ACB8TDP1</accession>
<sequence length="207" mass="22686">MSHKSLRPCLKQQDTEPTLPVSPSPFPFATCSTQRVHFPPSPALTSTHLTHSAHMYDRAPIVVAPNVCALPQRNERTYMPASEKPRKRKPQPAQAPGAFFSPYEGRCPDAPLPPLIPDLSSESDESDSHSPATQHLLPPLSLHIASNAHVPIPYGMDDKSTLAFLPHPPSPEQERGRKRSPSRARGQRALRRSEFAAPELDGCLGGF</sequence>
<reference evidence="1" key="1">
    <citation type="submission" date="2021-03" db="EMBL/GenBank/DDBJ databases">
        <authorList>
            <consortium name="DOE Joint Genome Institute"/>
            <person name="Ahrendt S."/>
            <person name="Looney B.P."/>
            <person name="Miyauchi S."/>
            <person name="Morin E."/>
            <person name="Drula E."/>
            <person name="Courty P.E."/>
            <person name="Chicoki N."/>
            <person name="Fauchery L."/>
            <person name="Kohler A."/>
            <person name="Kuo A."/>
            <person name="Labutti K."/>
            <person name="Pangilinan J."/>
            <person name="Lipzen A."/>
            <person name="Riley R."/>
            <person name="Andreopoulos W."/>
            <person name="He G."/>
            <person name="Johnson J."/>
            <person name="Barry K.W."/>
            <person name="Grigoriev I.V."/>
            <person name="Nagy L."/>
            <person name="Hibbett D."/>
            <person name="Henrissat B."/>
            <person name="Matheny P.B."/>
            <person name="Labbe J."/>
            <person name="Martin F."/>
        </authorList>
    </citation>
    <scope>NUCLEOTIDE SEQUENCE</scope>
    <source>
        <strain evidence="1">HHB10654</strain>
    </source>
</reference>
<protein>
    <submittedName>
        <fullName evidence="1">Uncharacterized protein</fullName>
    </submittedName>
</protein>
<dbReference type="Proteomes" id="UP000814140">
    <property type="component" value="Unassembled WGS sequence"/>
</dbReference>
<dbReference type="EMBL" id="MU277192">
    <property type="protein sequence ID" value="KAI0066543.1"/>
    <property type="molecule type" value="Genomic_DNA"/>
</dbReference>
<organism evidence="1 2">
    <name type="scientific">Artomyces pyxidatus</name>
    <dbReference type="NCBI Taxonomy" id="48021"/>
    <lineage>
        <taxon>Eukaryota</taxon>
        <taxon>Fungi</taxon>
        <taxon>Dikarya</taxon>
        <taxon>Basidiomycota</taxon>
        <taxon>Agaricomycotina</taxon>
        <taxon>Agaricomycetes</taxon>
        <taxon>Russulales</taxon>
        <taxon>Auriscalpiaceae</taxon>
        <taxon>Artomyces</taxon>
    </lineage>
</organism>